<keyword evidence="1" id="KW-0804">Transcription</keyword>
<evidence type="ECO:0000313" key="1">
    <source>
        <dbReference type="EMBL" id="QCI58517.1"/>
    </source>
</evidence>
<keyword evidence="2" id="KW-1185">Reference proteome</keyword>
<name>A0A4D7AVR1_9FIRM</name>
<protein>
    <submittedName>
        <fullName evidence="1">DNA-directed RNA polymerase</fullName>
    </submittedName>
</protein>
<sequence>MRIVNVAVRQCYRFNCPNCGSKLEADSDELVDVGGKTSRFWCPVCREERYIPWSSLRKRTVYEDSSAD</sequence>
<reference evidence="2" key="1">
    <citation type="submission" date="2018-12" db="EMBL/GenBank/DDBJ databases">
        <title>Dusodibacter welbiota gen. nov., sp. nov., isolated from human faeces and emended description of the Oscillibacter genus.</title>
        <authorList>
            <person name="Le Roy T."/>
            <person name="Van der Smissen P."/>
            <person name="Delzenne N."/>
            <person name="Muccioli G."/>
            <person name="Collet J.F."/>
            <person name="Cani P.D."/>
        </authorList>
    </citation>
    <scope>NUCLEOTIDE SEQUENCE [LARGE SCALE GENOMIC DNA]</scope>
    <source>
        <strain evidence="2">J115</strain>
    </source>
</reference>
<dbReference type="AlphaFoldDB" id="A0A4D7AVR1"/>
<dbReference type="RefSeq" id="WP_136890809.1">
    <property type="nucleotide sequence ID" value="NZ_CP034413.3"/>
</dbReference>
<keyword evidence="1" id="KW-0240">DNA-directed RNA polymerase</keyword>
<proteinExistence type="predicted"/>
<dbReference type="KEGG" id="obj:EIO64_04190"/>
<accession>A0A4D7AVR1</accession>
<dbReference type="EMBL" id="CP034413">
    <property type="protein sequence ID" value="QCI58517.1"/>
    <property type="molecule type" value="Genomic_DNA"/>
</dbReference>
<gene>
    <name evidence="1" type="ORF">EIO64_04190</name>
</gene>
<evidence type="ECO:0000313" key="2">
    <source>
        <dbReference type="Proteomes" id="UP000298642"/>
    </source>
</evidence>
<dbReference type="Proteomes" id="UP000298642">
    <property type="component" value="Chromosome"/>
</dbReference>
<dbReference type="GO" id="GO:0000428">
    <property type="term" value="C:DNA-directed RNA polymerase complex"/>
    <property type="evidence" value="ECO:0007669"/>
    <property type="project" value="UniProtKB-KW"/>
</dbReference>
<organism evidence="1 2">
    <name type="scientific">Dysosmobacter welbionis</name>
    <dbReference type="NCBI Taxonomy" id="2093857"/>
    <lineage>
        <taxon>Bacteria</taxon>
        <taxon>Bacillati</taxon>
        <taxon>Bacillota</taxon>
        <taxon>Clostridia</taxon>
        <taxon>Eubacteriales</taxon>
        <taxon>Oscillospiraceae</taxon>
        <taxon>Dysosmobacter</taxon>
    </lineage>
</organism>